<dbReference type="EMBL" id="VXIS01000135">
    <property type="protein sequence ID" value="KAA8902227.1"/>
    <property type="molecule type" value="Genomic_DNA"/>
</dbReference>
<name>A0A5J5ESW1_9PEZI</name>
<reference evidence="2 3" key="1">
    <citation type="submission" date="2019-09" db="EMBL/GenBank/DDBJ databases">
        <title>Draft genome of the ectomycorrhizal ascomycete Sphaerosporella brunnea.</title>
        <authorList>
            <consortium name="DOE Joint Genome Institute"/>
            <person name="Benucci G.M."/>
            <person name="Marozzi G."/>
            <person name="Antonielli L."/>
            <person name="Sanchez S."/>
            <person name="Marco P."/>
            <person name="Wang X."/>
            <person name="Falini L.B."/>
            <person name="Barry K."/>
            <person name="Haridas S."/>
            <person name="Lipzen A."/>
            <person name="Labutti K."/>
            <person name="Grigoriev I.V."/>
            <person name="Murat C."/>
            <person name="Martin F."/>
            <person name="Albertini E."/>
            <person name="Donnini D."/>
            <person name="Bonito G."/>
        </authorList>
    </citation>
    <scope>NUCLEOTIDE SEQUENCE [LARGE SCALE GENOMIC DNA]</scope>
    <source>
        <strain evidence="2 3">Sb_GMNB300</strain>
    </source>
</reference>
<dbReference type="InParanoid" id="A0A5J5ESW1"/>
<sequence length="192" mass="21131">METRSNNASKAAELKIKKINSRNKIAVDAATEDSMIPPAVKASSPSETPPTTTNNTHTNTQCRLTGSAPATSRPASRRLAQLPSLINGGDIDKIKPHRIEKRRFRYALSAAEIQGLPLLFRATRNYPEAWGVGTFHKLLPRQPWPKGTVKATIDIFTGAKWVFPGEALRIGAPESFGVKKQEEAEGKCRVWM</sequence>
<feature type="compositionally biased region" description="Low complexity" evidence="1">
    <location>
        <begin position="43"/>
        <end position="60"/>
    </location>
</feature>
<dbReference type="Proteomes" id="UP000326924">
    <property type="component" value="Unassembled WGS sequence"/>
</dbReference>
<keyword evidence="3" id="KW-1185">Reference proteome</keyword>
<organism evidence="2 3">
    <name type="scientific">Sphaerosporella brunnea</name>
    <dbReference type="NCBI Taxonomy" id="1250544"/>
    <lineage>
        <taxon>Eukaryota</taxon>
        <taxon>Fungi</taxon>
        <taxon>Dikarya</taxon>
        <taxon>Ascomycota</taxon>
        <taxon>Pezizomycotina</taxon>
        <taxon>Pezizomycetes</taxon>
        <taxon>Pezizales</taxon>
        <taxon>Pyronemataceae</taxon>
        <taxon>Sphaerosporella</taxon>
    </lineage>
</organism>
<feature type="compositionally biased region" description="Polar residues" evidence="1">
    <location>
        <begin position="61"/>
        <end position="74"/>
    </location>
</feature>
<feature type="region of interest" description="Disordered" evidence="1">
    <location>
        <begin position="29"/>
        <end position="82"/>
    </location>
</feature>
<comment type="caution">
    <text evidence="2">The sequence shown here is derived from an EMBL/GenBank/DDBJ whole genome shotgun (WGS) entry which is preliminary data.</text>
</comment>
<protein>
    <submittedName>
        <fullName evidence="2">Uncharacterized protein</fullName>
    </submittedName>
</protein>
<gene>
    <name evidence="2" type="ORF">FN846DRAFT_908627</name>
</gene>
<evidence type="ECO:0000313" key="3">
    <source>
        <dbReference type="Proteomes" id="UP000326924"/>
    </source>
</evidence>
<evidence type="ECO:0000313" key="2">
    <source>
        <dbReference type="EMBL" id="KAA8902227.1"/>
    </source>
</evidence>
<proteinExistence type="predicted"/>
<dbReference type="AlphaFoldDB" id="A0A5J5ESW1"/>
<accession>A0A5J5ESW1</accession>
<evidence type="ECO:0000256" key="1">
    <source>
        <dbReference type="SAM" id="MobiDB-lite"/>
    </source>
</evidence>